<dbReference type="Pfam" id="PF00201">
    <property type="entry name" value="UDPGT"/>
    <property type="match status" value="1"/>
</dbReference>
<evidence type="ECO:0000256" key="2">
    <source>
        <dbReference type="ARBA" id="ARBA00022679"/>
    </source>
</evidence>
<name>A0ABU6RBR9_9FABA</name>
<gene>
    <name evidence="5" type="ORF">PIB30_029482</name>
</gene>
<keyword evidence="2 3" id="KW-0808">Transferase</keyword>
<organism evidence="5 6">
    <name type="scientific">Stylosanthes scabra</name>
    <dbReference type="NCBI Taxonomy" id="79078"/>
    <lineage>
        <taxon>Eukaryota</taxon>
        <taxon>Viridiplantae</taxon>
        <taxon>Streptophyta</taxon>
        <taxon>Embryophyta</taxon>
        <taxon>Tracheophyta</taxon>
        <taxon>Spermatophyta</taxon>
        <taxon>Magnoliopsida</taxon>
        <taxon>eudicotyledons</taxon>
        <taxon>Gunneridae</taxon>
        <taxon>Pentapetalae</taxon>
        <taxon>rosids</taxon>
        <taxon>fabids</taxon>
        <taxon>Fabales</taxon>
        <taxon>Fabaceae</taxon>
        <taxon>Papilionoideae</taxon>
        <taxon>50 kb inversion clade</taxon>
        <taxon>dalbergioids sensu lato</taxon>
        <taxon>Dalbergieae</taxon>
        <taxon>Pterocarpus clade</taxon>
        <taxon>Stylosanthes</taxon>
    </lineage>
</organism>
<keyword evidence="3" id="KW-0328">Glycosyltransferase</keyword>
<dbReference type="PANTHER" id="PTHR48045:SF6">
    <property type="entry name" value="UDP-GLUCOSYLTRANSFERASE FAMILY PROTEIN"/>
    <property type="match status" value="1"/>
</dbReference>
<dbReference type="PANTHER" id="PTHR48045">
    <property type="entry name" value="UDP-GLYCOSYLTRANSFERASE 72B1"/>
    <property type="match status" value="1"/>
</dbReference>
<comment type="caution">
    <text evidence="5">The sequence shown here is derived from an EMBL/GenBank/DDBJ whole genome shotgun (WGS) entry which is preliminary data.</text>
</comment>
<dbReference type="InterPro" id="IPR002213">
    <property type="entry name" value="UDP_glucos_trans"/>
</dbReference>
<dbReference type="CDD" id="cd03784">
    <property type="entry name" value="GT1_Gtf-like"/>
    <property type="match status" value="1"/>
</dbReference>
<accession>A0ABU6RBR9</accession>
<dbReference type="EMBL" id="JASCZI010030328">
    <property type="protein sequence ID" value="MED6121365.1"/>
    <property type="molecule type" value="Genomic_DNA"/>
</dbReference>
<dbReference type="Proteomes" id="UP001341840">
    <property type="component" value="Unassembled WGS sequence"/>
</dbReference>
<dbReference type="Gene3D" id="3.40.50.2000">
    <property type="entry name" value="Glycogen Phosphorylase B"/>
    <property type="match status" value="2"/>
</dbReference>
<dbReference type="InterPro" id="IPR035595">
    <property type="entry name" value="UDP_glycos_trans_CS"/>
</dbReference>
<sequence>MAKVTHIAAISIPAFSHQASILEFCKRLVHLYPNIHVTCIFPTIDSPPSATITFLQSLPSSNVGHIFLPPINKQNLPQDAPPAVQIQLAVSQSMPSFRATLHQLHSTTPFVALIADTFATEALEVARDLSFNLSSFIYFPPSSMTLSVFLHLKTLHEEVSCEYRDHKEPILIPGCIPIYGHDLPEHFRDRSSISYELILRLSKRLLSLADGFLVNSFSEIERVTAIAIEEEQQRRKKNTPVYLIGPVIQTGPSSDQNGPECLRWLENQRPKSVLYVSFGSGGTLSQEQLNEMALGLEQSGQKFLWVLRAPSDSANAAYLGAENNDPLSFLPRGFLERTKGQGLVICNWAPQTQILSHSSTGGFLTHCGWNSTLESIVMGVPMITWPLFAEQRMNAVLLTEGLRVALRPKFNSSGIVEREEIAVVVKGLMVGEETNGIRQRIGELKDAAANALKEDGSSTRDIFQFVTRLENLTRGHQTFDESTLSKKP</sequence>
<dbReference type="SUPFAM" id="SSF53756">
    <property type="entry name" value="UDP-Glycosyltransferase/glycogen phosphorylase"/>
    <property type="match status" value="1"/>
</dbReference>
<evidence type="ECO:0000256" key="3">
    <source>
        <dbReference type="RuleBase" id="RU003718"/>
    </source>
</evidence>
<proteinExistence type="inferred from homology"/>
<evidence type="ECO:0000256" key="1">
    <source>
        <dbReference type="ARBA" id="ARBA00009995"/>
    </source>
</evidence>
<evidence type="ECO:0000313" key="5">
    <source>
        <dbReference type="EMBL" id="MED6121365.1"/>
    </source>
</evidence>
<reference evidence="5 6" key="1">
    <citation type="journal article" date="2023" name="Plants (Basel)">
        <title>Bridging the Gap: Combining Genomics and Transcriptomics Approaches to Understand Stylosanthes scabra, an Orphan Legume from the Brazilian Caatinga.</title>
        <authorList>
            <person name="Ferreira-Neto J.R.C."/>
            <person name="da Silva M.D."/>
            <person name="Binneck E."/>
            <person name="de Melo N.F."/>
            <person name="da Silva R.H."/>
            <person name="de Melo A.L.T.M."/>
            <person name="Pandolfi V."/>
            <person name="Bustamante F.O."/>
            <person name="Brasileiro-Vidal A.C."/>
            <person name="Benko-Iseppon A.M."/>
        </authorList>
    </citation>
    <scope>NUCLEOTIDE SEQUENCE [LARGE SCALE GENOMIC DNA]</scope>
    <source>
        <tissue evidence="5">Leaves</tissue>
    </source>
</reference>
<protein>
    <recommendedName>
        <fullName evidence="4">Glycosyltransferase</fullName>
        <ecNumber evidence="4">2.4.1.-</ecNumber>
    </recommendedName>
</protein>
<keyword evidence="6" id="KW-1185">Reference proteome</keyword>
<dbReference type="EC" id="2.4.1.-" evidence="4"/>
<evidence type="ECO:0000313" key="6">
    <source>
        <dbReference type="Proteomes" id="UP001341840"/>
    </source>
</evidence>
<comment type="similarity">
    <text evidence="1 3">Belongs to the UDP-glycosyltransferase family.</text>
</comment>
<dbReference type="PROSITE" id="PS00375">
    <property type="entry name" value="UDPGT"/>
    <property type="match status" value="1"/>
</dbReference>
<evidence type="ECO:0000256" key="4">
    <source>
        <dbReference type="RuleBase" id="RU362057"/>
    </source>
</evidence>